<dbReference type="SUPFAM" id="SSF54593">
    <property type="entry name" value="Glyoxalase/Bleomycin resistance protein/Dihydroxybiphenyl dioxygenase"/>
    <property type="match status" value="1"/>
</dbReference>
<dbReference type="InterPro" id="IPR037523">
    <property type="entry name" value="VOC_core"/>
</dbReference>
<evidence type="ECO:0000259" key="1">
    <source>
        <dbReference type="PROSITE" id="PS51819"/>
    </source>
</evidence>
<organism evidence="2 4">
    <name type="scientific">Phaeobacter gallaeciensis</name>
    <dbReference type="NCBI Taxonomy" id="60890"/>
    <lineage>
        <taxon>Bacteria</taxon>
        <taxon>Pseudomonadati</taxon>
        <taxon>Pseudomonadota</taxon>
        <taxon>Alphaproteobacteria</taxon>
        <taxon>Rhodobacterales</taxon>
        <taxon>Roseobacteraceae</taxon>
        <taxon>Phaeobacter</taxon>
    </lineage>
</organism>
<feature type="domain" description="VOC" evidence="1">
    <location>
        <begin position="3"/>
        <end position="117"/>
    </location>
</feature>
<dbReference type="AlphaFoldDB" id="A0A1B0ZR35"/>
<evidence type="ECO:0000313" key="3">
    <source>
        <dbReference type="EMBL" id="MDE4167314.1"/>
    </source>
</evidence>
<dbReference type="InterPro" id="IPR004360">
    <property type="entry name" value="Glyas_Fos-R_dOase_dom"/>
</dbReference>
<dbReference type="EMBL" id="CP015124">
    <property type="protein sequence ID" value="ANP36635.1"/>
    <property type="molecule type" value="Genomic_DNA"/>
</dbReference>
<dbReference type="Gene3D" id="3.10.180.10">
    <property type="entry name" value="2,3-Dihydroxybiphenyl 1,2-Dioxygenase, domain 1"/>
    <property type="match status" value="1"/>
</dbReference>
<dbReference type="PROSITE" id="PS51819">
    <property type="entry name" value="VOC"/>
    <property type="match status" value="1"/>
</dbReference>
<reference evidence="3 5" key="2">
    <citation type="submission" date="2023-02" db="EMBL/GenBank/DDBJ databases">
        <title>Population genomics of bacteria associated with diatom.</title>
        <authorList>
            <person name="Xie J."/>
            <person name="Wang H."/>
        </authorList>
    </citation>
    <scope>NUCLEOTIDE SEQUENCE [LARGE SCALE GENOMIC DNA]</scope>
    <source>
        <strain evidence="3 5">PT47_8</strain>
    </source>
</reference>
<protein>
    <submittedName>
        <fullName evidence="2">Glyoxalase</fullName>
    </submittedName>
    <submittedName>
        <fullName evidence="3">VOC family protein</fullName>
    </submittedName>
</protein>
<reference evidence="2 4" key="1">
    <citation type="submission" date="2016-04" db="EMBL/GenBank/DDBJ databases">
        <authorList>
            <person name="Evans L.H."/>
            <person name="Alamgir A."/>
            <person name="Owens N."/>
            <person name="Weber N.D."/>
            <person name="Virtaneva K."/>
            <person name="Barbian K."/>
            <person name="Babar A."/>
            <person name="Rosenke K."/>
        </authorList>
    </citation>
    <scope>NUCLEOTIDE SEQUENCE [LARGE SCALE GENOMIC DNA]</scope>
    <source>
        <strain evidence="2 4">JL2886</strain>
    </source>
</reference>
<dbReference type="Pfam" id="PF00903">
    <property type="entry name" value="Glyoxalase"/>
    <property type="match status" value="1"/>
</dbReference>
<proteinExistence type="predicted"/>
<dbReference type="EMBL" id="JARCJK010000009">
    <property type="protein sequence ID" value="MDE4167314.1"/>
    <property type="molecule type" value="Genomic_DNA"/>
</dbReference>
<evidence type="ECO:0000313" key="5">
    <source>
        <dbReference type="Proteomes" id="UP001218364"/>
    </source>
</evidence>
<dbReference type="PATRIC" id="fig|60890.4.peg.1685"/>
<dbReference type="Proteomes" id="UP000092565">
    <property type="component" value="Chromosome"/>
</dbReference>
<dbReference type="InterPro" id="IPR029068">
    <property type="entry name" value="Glyas_Bleomycin-R_OHBP_Dase"/>
</dbReference>
<dbReference type="RefSeq" id="WP_065271578.1">
    <property type="nucleotide sequence ID" value="NZ_CP015124.1"/>
</dbReference>
<sequence length="118" mass="13073">MIALDHIQIAIPKDGEAKARAFWCEGLGLAEIEKPEALKVRGGLWLSLAGSELHLGVEEGFTPARKAHPGFAVDDIDTIAARITATGQSPRWDDTIESRRRFFAEDPFGNRLEFLQKD</sequence>
<keyword evidence="4" id="KW-1185">Reference proteome</keyword>
<name>A0A1B0ZR35_9RHOB</name>
<evidence type="ECO:0000313" key="4">
    <source>
        <dbReference type="Proteomes" id="UP000092565"/>
    </source>
</evidence>
<dbReference type="PANTHER" id="PTHR39175:SF1">
    <property type="entry name" value="FAMILY PROTEIN, PUTATIVE (AFU_ORTHOLOGUE AFUA_3G15060)-RELATED"/>
    <property type="match status" value="1"/>
</dbReference>
<dbReference type="OrthoDB" id="9813630at2"/>
<dbReference type="PANTHER" id="PTHR39175">
    <property type="entry name" value="FAMILY PROTEIN, PUTATIVE (AFU_ORTHOLOGUE AFUA_3G15060)-RELATED"/>
    <property type="match status" value="1"/>
</dbReference>
<evidence type="ECO:0000313" key="2">
    <source>
        <dbReference type="EMBL" id="ANP36635.1"/>
    </source>
</evidence>
<dbReference type="Proteomes" id="UP001218364">
    <property type="component" value="Unassembled WGS sequence"/>
</dbReference>
<gene>
    <name evidence="2" type="ORF">JL2886_01727</name>
    <name evidence="3" type="ORF">PXK24_16580</name>
</gene>
<accession>A0A1B0ZR35</accession>